<dbReference type="EMBL" id="LCDD01000008">
    <property type="protein sequence ID" value="KKS47179.1"/>
    <property type="molecule type" value="Genomic_DNA"/>
</dbReference>
<proteinExistence type="predicted"/>
<sequence length="231" mass="26057">MDTSFERPPAEKQNFPSGKLVDSFLNFYSNIFKLPGRPSAEEFGLYERSDLESFIAGLPKQEADYWRHLVKIIGRSHDVNYWAVQPGSNMENFNRSIAAFQEISNSGFFSYPAVKKAQDIYEKTLRKIRSEKGGFIPQSYVEYKKDGSFSDWDIAVKGVFLRSGIDWQSKTTGSEADLYLTLGKAAGNASLKFAEIMNEKPGLIGRFISAIKNRLTYPLKPLEQAVKIPVG</sequence>
<protein>
    <submittedName>
        <fullName evidence="1">Uncharacterized protein</fullName>
    </submittedName>
</protein>
<organism evidence="1 2">
    <name type="scientific">Candidatus Gottesmanbacteria bacterium GW2011_GWA2_42_18</name>
    <dbReference type="NCBI Taxonomy" id="1618442"/>
    <lineage>
        <taxon>Bacteria</taxon>
        <taxon>Candidatus Gottesmaniibacteriota</taxon>
    </lineage>
</organism>
<comment type="caution">
    <text evidence="1">The sequence shown here is derived from an EMBL/GenBank/DDBJ whole genome shotgun (WGS) entry which is preliminary data.</text>
</comment>
<dbReference type="Proteomes" id="UP000034320">
    <property type="component" value="Unassembled WGS sequence"/>
</dbReference>
<evidence type="ECO:0000313" key="2">
    <source>
        <dbReference type="Proteomes" id="UP000034320"/>
    </source>
</evidence>
<reference evidence="1 2" key="1">
    <citation type="journal article" date="2015" name="Nature">
        <title>rRNA introns, odd ribosomes, and small enigmatic genomes across a large radiation of phyla.</title>
        <authorList>
            <person name="Brown C.T."/>
            <person name="Hug L.A."/>
            <person name="Thomas B.C."/>
            <person name="Sharon I."/>
            <person name="Castelle C.J."/>
            <person name="Singh A."/>
            <person name="Wilkins M.J."/>
            <person name="Williams K.H."/>
            <person name="Banfield J.F."/>
        </authorList>
    </citation>
    <scope>NUCLEOTIDE SEQUENCE [LARGE SCALE GENOMIC DNA]</scope>
</reference>
<gene>
    <name evidence="1" type="ORF">UV09_C0008G0045</name>
</gene>
<accession>A0A0G0ZEU7</accession>
<dbReference type="AlphaFoldDB" id="A0A0G0ZEU7"/>
<name>A0A0G0ZEU7_9BACT</name>
<evidence type="ECO:0000313" key="1">
    <source>
        <dbReference type="EMBL" id="KKS47179.1"/>
    </source>
</evidence>